<dbReference type="Gene3D" id="2.60.120.10">
    <property type="entry name" value="Jelly Rolls"/>
    <property type="match status" value="1"/>
</dbReference>
<dbReference type="InterPro" id="IPR018490">
    <property type="entry name" value="cNMP-bd_dom_sf"/>
</dbReference>
<evidence type="ECO:0000313" key="2">
    <source>
        <dbReference type="EMBL" id="MCH7408571.1"/>
    </source>
</evidence>
<proteinExistence type="predicted"/>
<reference evidence="2" key="1">
    <citation type="submission" date="2022-03" db="EMBL/GenBank/DDBJ databases">
        <title>De novo assembled genomes of Belliella spp. (Cyclobacteriaceae) strains.</title>
        <authorList>
            <person name="Szabo A."/>
            <person name="Korponai K."/>
            <person name="Felfoldi T."/>
        </authorList>
    </citation>
    <scope>NUCLEOTIDE SEQUENCE</scope>
    <source>
        <strain evidence="2">DSM 111904</strain>
    </source>
</reference>
<name>A0ABS9UWM5_9BACT</name>
<dbReference type="Proteomes" id="UP001165489">
    <property type="component" value="Unassembled WGS sequence"/>
</dbReference>
<dbReference type="EMBL" id="JAKZGP010000006">
    <property type="protein sequence ID" value="MCH7408571.1"/>
    <property type="molecule type" value="Genomic_DNA"/>
</dbReference>
<keyword evidence="3" id="KW-1185">Reference proteome</keyword>
<dbReference type="CDD" id="cd00038">
    <property type="entry name" value="CAP_ED"/>
    <property type="match status" value="1"/>
</dbReference>
<comment type="caution">
    <text evidence="2">The sequence shown here is derived from an EMBL/GenBank/DDBJ whole genome shotgun (WGS) entry which is preliminary data.</text>
</comment>
<dbReference type="PROSITE" id="PS50042">
    <property type="entry name" value="CNMP_BINDING_3"/>
    <property type="match status" value="1"/>
</dbReference>
<accession>A0ABS9UWM5</accession>
<feature type="domain" description="Cyclic nucleotide-binding" evidence="1">
    <location>
        <begin position="10"/>
        <end position="116"/>
    </location>
</feature>
<dbReference type="Pfam" id="PF00027">
    <property type="entry name" value="cNMP_binding"/>
    <property type="match status" value="1"/>
</dbReference>
<protein>
    <submittedName>
        <fullName evidence="2">Crp/Fnr family transcriptional regulator</fullName>
    </submittedName>
</protein>
<sequence length="189" mass="22142">MTDSDIISNFLKSVDVKSNEKVFSEFQLVLKVLRYPKKQIVLKENQIGQFAYLIIEGAARSYYLHNGLEVHTWFSFEGEFIGSLRNHDGLPSRETVELLEDSILLSFDMMRIKELMKIFPEITNFIYPVINEYAQFLEDRLFYTHLKSAKEKYDALIAYQPQVLRRVPLTFIASYLGISRETLSRIRAK</sequence>
<dbReference type="RefSeq" id="WP_241346836.1">
    <property type="nucleotide sequence ID" value="NZ_JAKZGP010000006.1"/>
</dbReference>
<gene>
    <name evidence="2" type="ORF">MM239_04135</name>
</gene>
<dbReference type="InterPro" id="IPR000595">
    <property type="entry name" value="cNMP-bd_dom"/>
</dbReference>
<organism evidence="2 3">
    <name type="scientific">Belliella filtrata</name>
    <dbReference type="NCBI Taxonomy" id="2923435"/>
    <lineage>
        <taxon>Bacteria</taxon>
        <taxon>Pseudomonadati</taxon>
        <taxon>Bacteroidota</taxon>
        <taxon>Cytophagia</taxon>
        <taxon>Cytophagales</taxon>
        <taxon>Cyclobacteriaceae</taxon>
        <taxon>Belliella</taxon>
    </lineage>
</organism>
<dbReference type="InterPro" id="IPR014710">
    <property type="entry name" value="RmlC-like_jellyroll"/>
</dbReference>
<evidence type="ECO:0000313" key="3">
    <source>
        <dbReference type="Proteomes" id="UP001165489"/>
    </source>
</evidence>
<evidence type="ECO:0000259" key="1">
    <source>
        <dbReference type="PROSITE" id="PS50042"/>
    </source>
</evidence>
<dbReference type="SUPFAM" id="SSF51206">
    <property type="entry name" value="cAMP-binding domain-like"/>
    <property type="match status" value="1"/>
</dbReference>